<name>A0A419WBE0_9BACT</name>
<gene>
    <name evidence="3" type="ORF">BC643_3178</name>
</gene>
<protein>
    <submittedName>
        <fullName evidence="3">Uncharacterized protein (TIGR02145 family)</fullName>
    </submittedName>
</protein>
<dbReference type="Proteomes" id="UP000283387">
    <property type="component" value="Unassembled WGS sequence"/>
</dbReference>
<dbReference type="AlphaFoldDB" id="A0A419WBE0"/>
<dbReference type="EMBL" id="RAPN01000001">
    <property type="protein sequence ID" value="RKD92801.1"/>
    <property type="molecule type" value="Genomic_DNA"/>
</dbReference>
<sequence length="429" mass="47722">MKKAIFLAGMLLLCFACSKDDQEFESIYDVSSNYYFAANMDGVPLIIQADNTNYYNYSAEEGEESLFGYVAGSESYFVGSEEDAEQVSIFFLKTFENEPTDCAELSTILNVGSNNYAGVTSFENLTVSDGVAINYVDANGVLWSTGTLDGDFSDGEFKITEITKYKDDPTTCVVKARFSCTLYNEYGTSVKLTNGELCAMFPSCKEAEEGSEDPEDLEGDSGTFVDARDNQEYSWVRIGNQIWMAENLKATKYRNGDVLPNVTENAEWYNLKKGAYCNFENNANNGSKSGLLYNWYAVNDDRKIAPKGWHVATDDEWAELLNYVSNNLGQSCGTNSALAAQSDWGTNSSNECFPGKNYSTNNSSGFTALPGGYRYLDGTFDGDYDAYWWSATVHTSAHAYCRYIWAHMDEVERGSLSQKTGMFVRCVKD</sequence>
<feature type="domain" description="Fibrobacter succinogenes major paralogous" evidence="2">
    <location>
        <begin position="236"/>
        <end position="428"/>
    </location>
</feature>
<dbReference type="NCBIfam" id="TIGR02145">
    <property type="entry name" value="Fib_succ_major"/>
    <property type="match status" value="1"/>
</dbReference>
<evidence type="ECO:0000313" key="3">
    <source>
        <dbReference type="EMBL" id="RKD92801.1"/>
    </source>
</evidence>
<keyword evidence="4" id="KW-1185">Reference proteome</keyword>
<comment type="caution">
    <text evidence="3">The sequence shown here is derived from an EMBL/GenBank/DDBJ whole genome shotgun (WGS) entry which is preliminary data.</text>
</comment>
<feature type="chain" id="PRO_5019470441" evidence="1">
    <location>
        <begin position="19"/>
        <end position="429"/>
    </location>
</feature>
<dbReference type="Pfam" id="PF09603">
    <property type="entry name" value="Fib_succ_major"/>
    <property type="match status" value="1"/>
</dbReference>
<feature type="signal peptide" evidence="1">
    <location>
        <begin position="1"/>
        <end position="18"/>
    </location>
</feature>
<dbReference type="OrthoDB" id="9805760at2"/>
<proteinExistence type="predicted"/>
<evidence type="ECO:0000313" key="4">
    <source>
        <dbReference type="Proteomes" id="UP000283387"/>
    </source>
</evidence>
<evidence type="ECO:0000256" key="1">
    <source>
        <dbReference type="SAM" id="SignalP"/>
    </source>
</evidence>
<reference evidence="3 4" key="1">
    <citation type="submission" date="2018-09" db="EMBL/GenBank/DDBJ databases">
        <title>Genomic Encyclopedia of Archaeal and Bacterial Type Strains, Phase II (KMG-II): from individual species to whole genera.</title>
        <authorList>
            <person name="Goeker M."/>
        </authorList>
    </citation>
    <scope>NUCLEOTIDE SEQUENCE [LARGE SCALE GENOMIC DNA]</scope>
    <source>
        <strain evidence="3 4">DSM 27148</strain>
    </source>
</reference>
<accession>A0A419WBE0</accession>
<keyword evidence="1" id="KW-0732">Signal</keyword>
<dbReference type="InterPro" id="IPR011871">
    <property type="entry name" value="Fib_succ_major"/>
</dbReference>
<organism evidence="3 4">
    <name type="scientific">Mangrovibacterium diazotrophicum</name>
    <dbReference type="NCBI Taxonomy" id="1261403"/>
    <lineage>
        <taxon>Bacteria</taxon>
        <taxon>Pseudomonadati</taxon>
        <taxon>Bacteroidota</taxon>
        <taxon>Bacteroidia</taxon>
        <taxon>Marinilabiliales</taxon>
        <taxon>Prolixibacteraceae</taxon>
        <taxon>Mangrovibacterium</taxon>
    </lineage>
</organism>
<dbReference type="RefSeq" id="WP_120273977.1">
    <property type="nucleotide sequence ID" value="NZ_RAPN01000001.1"/>
</dbReference>
<evidence type="ECO:0000259" key="2">
    <source>
        <dbReference type="Pfam" id="PF09603"/>
    </source>
</evidence>